<keyword evidence="3" id="KW-0614">Plasmid</keyword>
<evidence type="ECO:0000256" key="1">
    <source>
        <dbReference type="SAM" id="MobiDB-lite"/>
    </source>
</evidence>
<proteinExistence type="predicted"/>
<name>A0A6M4NQJ1_AERCA</name>
<evidence type="ECO:0000256" key="2">
    <source>
        <dbReference type="SAM" id="Phobius"/>
    </source>
</evidence>
<keyword evidence="2" id="KW-0472">Membrane</keyword>
<dbReference type="EMBL" id="MN629346">
    <property type="protein sequence ID" value="QJR99813.1"/>
    <property type="molecule type" value="Genomic_DNA"/>
</dbReference>
<gene>
    <name evidence="3" type="primary">murE</name>
</gene>
<keyword evidence="2" id="KW-0812">Transmembrane</keyword>
<dbReference type="InterPro" id="IPR053171">
    <property type="entry name" value="Viral_Tip_Attach_Protein"/>
</dbReference>
<protein>
    <submittedName>
        <fullName evidence="3">UDP-N-acetylmuramoylalanyl-D-glutamate--2, 6-diaminopimelate ligase</fullName>
    </submittedName>
</protein>
<feature type="transmembrane region" description="Helical" evidence="2">
    <location>
        <begin position="89"/>
        <end position="110"/>
    </location>
</feature>
<sequence length="2704" mass="288894">MPHKIPQTIRFVIIRNPLVPDAKHIEERELTPGQPLSGYIGELSGRYAFSVNGRILPQDDLHLEIPSAGDVIAIAPIPMGGGGNTGKTIIRLVAVVALTYFSMGTGAYTLSSLTGMAAGSAGLVAAGAAVMIGGTLAINALLPYSSMNNKTRGGSGTESRTYGIDGAKNTSEDGLPVPVTYGRHRQAGNIIGNYTTMNGQTQYLHMLINAGEGVIAGVKPGSVLINDQPLDSLTDVEYRVLNGNDGQETTNIFDQQIIPNQVTVNREMKKASVWTEFTTSVSREVEGVRLDFLSNIYKMDDQGNQKPHQVDVIAEIKPFGAPDSMFRPLTTGVSQANAEKGWRIDIAGERLVVGEIVEVKRGSQLIDKTRPNIFEKKSGTYRNYYALEDKKYVLHGDAVTPKGAKSTTYYGHPYRDYSKPENTIAKKVLYSLDGLTAYDYGDLVSNGRIVGTYHKFHTSNIIVSGYNGDAVTRYVNNDAVLRLTGNDASATMRYSFESPRLPEGRYSIRARRVTDDSTDERIGDSVVLNEVAEIIYTDLAYNHTALLYVKLKVSDQISSSPKVTFENYGRVIRVWDAKQGKWVSSADINVLKFPITQKERADYPALTATQHKQASKKLGTVIPNVLALNMPPHTLPRASDSLYVNGFYDHDNPAWIAWDMLTEDRFGGGLDPNRLDFWAFKKWADYCREKRLTFRAIVDGKETLWDAIAAVFRAGRAVPVRTGTRYTVSVEMPKSPVMSFGVDNIIEGSFAINWAGQSDRANEVELTYYDEEYDFRQRVIKVYDKQALARGAKPVTTSTKIMGIVTNEHAVREANFMLNTNKLVETVTFAAPVEALACTIGSVVEVQHNMMTWGEAGKLESVQKVSTGVYDLILDHPVNFEAGKAWKMSIQTSVVNRGVFTVESVLGGYVVLTGFNDKTVGRVTRAKVANVETPVFDVFTDSNGKKGVVVRDFDAFAVGAKVTLFDTDVIESASATPAAYGVMTDRVRVTGLAIHPEKLNHFMLGFPEFKARLFTIRSIGLTGNDLTRQITALEYDERVFDDSDTDFLVTDNAYERVLSAVENVEITETAVFEGGGFNVQATVTWTHSSPQYKHAEVTATINENQVQRLGRQMTHASLMLKAGDRVDFTITPYSISGKKGVALRTGVVVSGIPTNANNMPVTGGSVTPVNGGLLISNLSFDPYRVKQVEVWAIRQGTVIPDGYGSGVPGKSTPIESVTNHAGITKAGVELFGKTVGHADSFGRFNHVITDRNDEKKLFFYWARTVDLTDSVGPFSFIGSGRPTRSAAFNDVTVYTYSQETPERPTGGTYDNPQPSQAIWKKTPDPTATVNPKAAIFMSSRRFCSVEELTDPEWSMPAAIYDPMEAEIIEPSIKPVNVAVTAALGAVRVSWDMPRYEGHEKTQVFVQRVLVDADYRPLAAPALDTSKMLAAEETSSMVNIPSASGYGYYVWVRHVNKAGIQSPFHTSNGSFVMVKLSPEEMSKLLDKQIKFDFLNDDVTEVLDKAIADAQKAVDSIDVIVVKTDESLTIARESVEVARASELKAAESMKLSTTAAEVAKASEVKAAESIELSTTAAEVGLRLLMQQDLHETDRRVEWHGPYGVRGLVDQLRERMLGEGGEIKRVEGMIGAVQGGASSGLKELSESIALIDSSMATKINEIYAKFEDVDVSVLANISEVKTSIADANKAISDLTNTVAANKTAVNSQLASEISNRKQAITDEAGARASDISSVRSSITSVDKKVDAEVVARSKVETDLKTSMAAMESTLKTAIAGTDTKVSTEVTNRTLAISEVNNSLSQLDTKLTGMVSTANANLAAEVTDRKKAVADTNSAMSSMETRLAGSIAGVAGQVSTEVEDRKVAVADAKSATAAAESRLAGSIAGVNSRVDTEILERKTAITTVNTSLTELDTRLSGAVAVNDGKIATEIADRKTAQATTDKAVTALDTKLTGSINTLTTKVNTEITDRKAAVATVEKAAVDSATAMNAKIDGVNGKVAAETLDRQSAISTVNTSLAALDSRLSASITGTNGSLNAEIADRKSADVEIGKSVSALETRLTAKVDGVDDKLDAEITERKSSAATTDSTVAALDSKLATQIASVTGLINAEVADRKSAVSTTDKAVAALDSKLSSQISTTDGRVTAEVANRQSALSTVAKSVTDLETKLAGSIATVDGKVNTEVTNRTTAITAVNKSVTDLETKLTGQISAANSSIAAEVADRKTAVVEVGKTISALDLRLTGSITGVDSKATTEIADRKTAITGVNNSISALDTRLSGQITTTNAAVATEISDRKAAQATADKALTALDTKLSGQITTVDSKATTEIADRKTAITGVNNSISALDTKLSGQITTTNAAVATEVSERKAAQATTDKAITTLDTKLSGQITTVDGKVSSEVTNRTAAIAAVNQSITALDSKLSGQITTANGKIDTEIADRKIAQATTDGSITALDTKLSGQITTEKNRITTEITDRKAAITTEQNARASLETTLNTSINGVKSSVTSLSSTVSGIDGKYNAQWGVKTAVDSLTGGVGFFNDGSKTSFLIDADVFALISRSATGSVLRSSPFKVVNGKAYLADAYIDSAVIGNLVADKVTASYINALNVTAKYVSAGVSVSAPVISGGTLDMGNCYIKDGAAGFGPGGPFGGWGKTWNTIIYADGSVYTSKLNALGAVNIGANAGATGINITQNRIDVRDENGVLRVRIGLL</sequence>
<dbReference type="GO" id="GO:0016874">
    <property type="term" value="F:ligase activity"/>
    <property type="evidence" value="ECO:0007669"/>
    <property type="project" value="UniProtKB-KW"/>
</dbReference>
<dbReference type="RefSeq" id="WP_181715822.1">
    <property type="nucleotide sequence ID" value="NZ_MN629346.1"/>
</dbReference>
<evidence type="ECO:0000313" key="3">
    <source>
        <dbReference type="EMBL" id="QJR99813.1"/>
    </source>
</evidence>
<dbReference type="PANTHER" id="PTHR36251:SF2">
    <property type="entry name" value="GIFSY-2 PROPHAGE HOST SPECIFICITY PROTEIN J, PHAGE LAMBDA"/>
    <property type="match status" value="1"/>
</dbReference>
<accession>A0A6M4NQJ1</accession>
<feature type="region of interest" description="Disordered" evidence="1">
    <location>
        <begin position="1298"/>
        <end position="1326"/>
    </location>
</feature>
<feature type="transmembrane region" description="Helical" evidence="2">
    <location>
        <begin position="122"/>
        <end position="142"/>
    </location>
</feature>
<keyword evidence="3" id="KW-0436">Ligase</keyword>
<reference evidence="3" key="1">
    <citation type="submission" date="2019-10" db="EMBL/GenBank/DDBJ databases">
        <authorList>
            <person name="Zhou D."/>
            <person name="Cheng Q."/>
        </authorList>
    </citation>
    <scope>NUCLEOTIDE SEQUENCE</scope>
    <source>
        <strain evidence="3">1507-17068</strain>
        <plasmid evidence="3">p717068-IMP</plasmid>
    </source>
</reference>
<geneLocation type="plasmid" evidence="3">
    <name>p717068-IMP</name>
</geneLocation>
<keyword evidence="2" id="KW-1133">Transmembrane helix</keyword>
<dbReference type="PANTHER" id="PTHR36251">
    <property type="entry name" value="FELS-1 PROPHAGE HOST SPECIFICITY PROTEIN-RELATED"/>
    <property type="match status" value="1"/>
</dbReference>
<organism evidence="3">
    <name type="scientific">Aeromonas caviae</name>
    <name type="common">Aeromonas punctata</name>
    <dbReference type="NCBI Taxonomy" id="648"/>
    <lineage>
        <taxon>Bacteria</taxon>
        <taxon>Pseudomonadati</taxon>
        <taxon>Pseudomonadota</taxon>
        <taxon>Gammaproteobacteria</taxon>
        <taxon>Aeromonadales</taxon>
        <taxon>Aeromonadaceae</taxon>
        <taxon>Aeromonas</taxon>
    </lineage>
</organism>